<dbReference type="PANTHER" id="PTHR24129:SF2">
    <property type="entry name" value="DUF3447 DOMAIN-CONTAINING PROTEIN"/>
    <property type="match status" value="1"/>
</dbReference>
<dbReference type="Pfam" id="PF00023">
    <property type="entry name" value="Ank"/>
    <property type="match status" value="1"/>
</dbReference>
<dbReference type="RefSeq" id="XP_033781325.1">
    <property type="nucleotide sequence ID" value="XM_033925434.1"/>
</dbReference>
<dbReference type="CTD" id="148741"/>
<name>A0A6P8PIQ7_GEOSA</name>
<dbReference type="PANTHER" id="PTHR24129">
    <property type="entry name" value="ANKYCORBIN"/>
    <property type="match status" value="1"/>
</dbReference>
<keyword evidence="1" id="KW-0677">Repeat</keyword>
<proteinExistence type="predicted"/>
<dbReference type="Proteomes" id="UP000515159">
    <property type="component" value="Chromosome 16"/>
</dbReference>
<dbReference type="SUPFAM" id="SSF48403">
    <property type="entry name" value="Ankyrin repeat"/>
    <property type="match status" value="1"/>
</dbReference>
<dbReference type="InterPro" id="IPR042420">
    <property type="entry name" value="RAI14/UACA"/>
</dbReference>
<dbReference type="InterPro" id="IPR036770">
    <property type="entry name" value="Ankyrin_rpt-contain_sf"/>
</dbReference>
<feature type="repeat" description="ANK" evidence="3">
    <location>
        <begin position="153"/>
        <end position="185"/>
    </location>
</feature>
<gene>
    <name evidence="6" type="primary">ANKRD35</name>
</gene>
<reference evidence="6" key="1">
    <citation type="submission" date="2025-08" db="UniProtKB">
        <authorList>
            <consortium name="RefSeq"/>
        </authorList>
    </citation>
    <scope>IDENTIFICATION</scope>
</reference>
<feature type="coiled-coil region" evidence="4">
    <location>
        <begin position="549"/>
        <end position="583"/>
    </location>
</feature>
<feature type="repeat" description="ANK" evidence="3">
    <location>
        <begin position="53"/>
        <end position="85"/>
    </location>
</feature>
<dbReference type="Gene3D" id="1.25.40.20">
    <property type="entry name" value="Ankyrin repeat-containing domain"/>
    <property type="match status" value="2"/>
</dbReference>
<feature type="coiled-coil region" evidence="4">
    <location>
        <begin position="694"/>
        <end position="777"/>
    </location>
</feature>
<dbReference type="InParanoid" id="A0A6P8PIQ7"/>
<dbReference type="OrthoDB" id="341259at2759"/>
<keyword evidence="5" id="KW-1185">Reference proteome</keyword>
<dbReference type="GeneID" id="117350809"/>
<feature type="coiled-coil region" evidence="4">
    <location>
        <begin position="1413"/>
        <end position="1454"/>
    </location>
</feature>
<feature type="repeat" description="ANK" evidence="3">
    <location>
        <begin position="186"/>
        <end position="218"/>
    </location>
</feature>
<dbReference type="InterPro" id="IPR002110">
    <property type="entry name" value="Ankyrin_rpt"/>
</dbReference>
<keyword evidence="2 4" id="KW-0175">Coiled coil</keyword>
<dbReference type="PROSITE" id="PS50088">
    <property type="entry name" value="ANK_REPEAT"/>
    <property type="match status" value="4"/>
</dbReference>
<sequence length="1494" mass="171616">MKKIFSCSMSQVAVEKWNKYDQKLFQAVEKGDAGKVSSILSKKPIKAAKVNPKGQSTFHLAASRGLSECLNILLAHGVDINAINDDGRTALHLAASSCQPECVKLLLQRGANEDAVDFRSRTPLHCAASSGCVSSIIHLCEKEEICIDAIGDDGKTPLMIAAQRNHPTVCSLLLEHGAQVNLTDKEGRTALILACKKNNIQAAEVLLANNANVMTTDCKGHNALYYASYSHDDALRRLLHEPLGNWKKEDRDLKAEGSSQEIVEVLSGDEDWQVLPDEEWRWRYEEEHRKVLYLQAELMRKTQQLESSAVEYRMEKDQIGEQLLEIHGSQQGRTGDQPGDLCHSLEDNEFLDLIMKHEQSSFWGDGSGREKFEEETRKLVKRYQQEIVHLRGEVAAAQDEMESARKRTEELEGHLENMRAVISQFDKRKRTHSSMIEELQEQIIDITSENEKLQALVKNLQGGVAVEAVEDGKIEMSGGITMLEPMDTQAVLDDVIQELKQFLVQMRKEYGNIQWGKQILFKRQMEEVLKSHAQPELEIMVREDFERSATFFQKTVTDLEQLLTELEQKNISLQEKFKQLREISGLTQNEESMKENAYEVFDHSTVSGIQGWEKQLGKPQKQPQKESKEVLQENAVLKDIRKLFQTCASGIQDESSTSKLPEIIQQEEKSTGKIQPLMSTEHESLMGSDSVEMKDTVNKRIAELEKEVQDLGLNRARLLTKLRNTRKERDILQEDLKALQRSLQTDFLPRNEMQHLIEDLEKNFLLLSEELSTEQEATKKLRSKLETQRNNILMLKKIVPKEIIHEENYKEEGNFSTDILEELHWYINTLVRKHDEAVMKKLKLEKENQSLKDDQSQLVSIKDCNELQRSMTKKLEKQASEIQELSWKLSEATKHALKLETELTSQKTNYIPKGEHLQQVSTLDKELTEVKGRLESAKVTVEENCQEITMLNYLLDQASEEIQEMMSREKKCLQQHEKVISSLEKEIQKLKEDHAECMSILDHNAMKTSMSQTIETQANVIQELEDKLTIAIKDQNSQSTLMTHKIYRHAIEIQEFKHQIATGNALPLQKESITQNTNYVSNEKHKEQVTALEKDPTTVKENLDPVRVTIKGTDPDMSMLEHQPDQTTKQIKEMTSTEDKCISSSEKELQKLKNDHVECVSILDPNTVIQTIETQAKVIQKLEDKLIEAMKDVQESHKEISIQKINSEPNKYKTGITLEKDFTEIQKKLPSSTEFLDGECPVIEIQKQRSMEEGYIQDPKDLVTPLEVENQRSVDEIQTKVTHRSTEMEWLKQNPFEQLLNAQDAKTDPLRQKTNYVLYDEHLQRVTALEEVLTEVTNELESDKTKLDRQHQEIVMLNYQLNQATNEIKELKSTETNCLQSHKDVKDGKTLASKPKEMYEEDSYWKDVESPNNENQIKEISELLDHLQKCTEEVTDLRNRNASFQQHLEETQKQHQNTVSIYRVHLLNAAQGFMDGEVYSTLSGILQIQSQMVC</sequence>
<dbReference type="PROSITE" id="PS50297">
    <property type="entry name" value="ANK_REP_REGION"/>
    <property type="match status" value="4"/>
</dbReference>
<feature type="coiled-coil region" evidence="4">
    <location>
        <begin position="373"/>
        <end position="456"/>
    </location>
</feature>
<evidence type="ECO:0000313" key="6">
    <source>
        <dbReference type="RefSeq" id="XP_033781325.1"/>
    </source>
</evidence>
<feature type="coiled-coil region" evidence="4">
    <location>
        <begin position="1172"/>
        <end position="1199"/>
    </location>
</feature>
<protein>
    <submittedName>
        <fullName evidence="6">Ankyrin repeat domain-containing protein 35</fullName>
    </submittedName>
</protein>
<feature type="coiled-coil region" evidence="4">
    <location>
        <begin position="1319"/>
        <end position="1374"/>
    </location>
</feature>
<evidence type="ECO:0000313" key="5">
    <source>
        <dbReference type="Proteomes" id="UP000515159"/>
    </source>
</evidence>
<evidence type="ECO:0000256" key="1">
    <source>
        <dbReference type="ARBA" id="ARBA00022737"/>
    </source>
</evidence>
<evidence type="ECO:0000256" key="3">
    <source>
        <dbReference type="PROSITE-ProRule" id="PRU00023"/>
    </source>
</evidence>
<evidence type="ECO:0000256" key="2">
    <source>
        <dbReference type="ARBA" id="ARBA00023054"/>
    </source>
</evidence>
<keyword evidence="3" id="KW-0040">ANK repeat</keyword>
<dbReference type="GO" id="GO:0003779">
    <property type="term" value="F:actin binding"/>
    <property type="evidence" value="ECO:0007669"/>
    <property type="project" value="InterPro"/>
</dbReference>
<organism evidence="5 6">
    <name type="scientific">Geotrypetes seraphini</name>
    <name type="common">Gaboon caecilian</name>
    <name type="synonym">Caecilia seraphini</name>
    <dbReference type="NCBI Taxonomy" id="260995"/>
    <lineage>
        <taxon>Eukaryota</taxon>
        <taxon>Metazoa</taxon>
        <taxon>Chordata</taxon>
        <taxon>Craniata</taxon>
        <taxon>Vertebrata</taxon>
        <taxon>Euteleostomi</taxon>
        <taxon>Amphibia</taxon>
        <taxon>Gymnophiona</taxon>
        <taxon>Geotrypetes</taxon>
    </lineage>
</organism>
<dbReference type="KEGG" id="gsh:117350809"/>
<accession>A0A6P8PIQ7</accession>
<evidence type="ECO:0000256" key="4">
    <source>
        <dbReference type="SAM" id="Coils"/>
    </source>
</evidence>
<feature type="coiled-coil region" evidence="4">
    <location>
        <begin position="955"/>
        <end position="1000"/>
    </location>
</feature>
<dbReference type="Pfam" id="PF12796">
    <property type="entry name" value="Ank_2"/>
    <property type="match status" value="2"/>
</dbReference>
<feature type="repeat" description="ANK" evidence="3">
    <location>
        <begin position="86"/>
        <end position="118"/>
    </location>
</feature>
<dbReference type="SMART" id="SM00248">
    <property type="entry name" value="ANK"/>
    <property type="match status" value="6"/>
</dbReference>